<comment type="similarity">
    <text evidence="4 13">Belongs to the uroporphyrinogen decarboxylase family.</text>
</comment>
<name>A0A388KGM5_CHABU</name>
<evidence type="ECO:0000313" key="17">
    <source>
        <dbReference type="Proteomes" id="UP000265515"/>
    </source>
</evidence>
<dbReference type="PANTHER" id="PTHR21091:SF174">
    <property type="entry name" value="UROPORPHYRINOGEN DECARBOXYLASE"/>
    <property type="match status" value="1"/>
</dbReference>
<evidence type="ECO:0000256" key="4">
    <source>
        <dbReference type="ARBA" id="ARBA00009935"/>
    </source>
</evidence>
<dbReference type="PANTHER" id="PTHR21091">
    <property type="entry name" value="METHYLTETRAHYDROFOLATE:HOMOCYSTEINE METHYLTRANSFERASE RELATED"/>
    <property type="match status" value="1"/>
</dbReference>
<dbReference type="SUPFAM" id="SSF51726">
    <property type="entry name" value="UROD/MetE-like"/>
    <property type="match status" value="1"/>
</dbReference>
<dbReference type="GO" id="GO:0009507">
    <property type="term" value="C:chloroplast"/>
    <property type="evidence" value="ECO:0007669"/>
    <property type="project" value="UniProtKB-SubCell"/>
</dbReference>
<dbReference type="CDD" id="cd00717">
    <property type="entry name" value="URO-D"/>
    <property type="match status" value="1"/>
</dbReference>
<comment type="subcellular location">
    <subcellularLocation>
        <location evidence="2">Plastid</location>
        <location evidence="2">Chloroplast</location>
    </subcellularLocation>
</comment>
<evidence type="ECO:0000259" key="15">
    <source>
        <dbReference type="PROSITE" id="PS00906"/>
    </source>
</evidence>
<dbReference type="GO" id="GO:0006782">
    <property type="term" value="P:protoporphyrinogen IX biosynthetic process"/>
    <property type="evidence" value="ECO:0007669"/>
    <property type="project" value="UniProtKB-UniPathway"/>
</dbReference>
<comment type="subunit">
    <text evidence="5">Homodimer.</text>
</comment>
<evidence type="ECO:0000256" key="6">
    <source>
        <dbReference type="ARBA" id="ARBA00012288"/>
    </source>
</evidence>
<evidence type="ECO:0000256" key="5">
    <source>
        <dbReference type="ARBA" id="ARBA00011738"/>
    </source>
</evidence>
<organism evidence="16 17">
    <name type="scientific">Chara braunii</name>
    <name type="common">Braun's stonewort</name>
    <dbReference type="NCBI Taxonomy" id="69332"/>
    <lineage>
        <taxon>Eukaryota</taxon>
        <taxon>Viridiplantae</taxon>
        <taxon>Streptophyta</taxon>
        <taxon>Charophyceae</taxon>
        <taxon>Charales</taxon>
        <taxon>Characeae</taxon>
        <taxon>Chara</taxon>
    </lineage>
</organism>
<dbReference type="OMA" id="FIGTPWT"/>
<dbReference type="InterPro" id="IPR006361">
    <property type="entry name" value="Uroporphyrinogen_deCO2ase_HemE"/>
</dbReference>
<dbReference type="NCBIfam" id="TIGR01464">
    <property type="entry name" value="hemE"/>
    <property type="match status" value="1"/>
</dbReference>
<gene>
    <name evidence="16" type="ORF">CBR_g3876</name>
</gene>
<evidence type="ECO:0000256" key="14">
    <source>
        <dbReference type="SAM" id="MobiDB-lite"/>
    </source>
</evidence>
<dbReference type="EC" id="4.1.1.37" evidence="6 12"/>
<keyword evidence="9 12" id="KW-0456">Lyase</keyword>
<feature type="region of interest" description="Disordered" evidence="14">
    <location>
        <begin position="129"/>
        <end position="164"/>
    </location>
</feature>
<evidence type="ECO:0000256" key="9">
    <source>
        <dbReference type="ARBA" id="ARBA00023239"/>
    </source>
</evidence>
<protein>
    <recommendedName>
        <fullName evidence="6 12">Uroporphyrinogen decarboxylase</fullName>
        <ecNumber evidence="6 12">4.1.1.37</ecNumber>
    </recommendedName>
</protein>
<keyword evidence="10 12" id="KW-0627">Porphyrin biosynthesis</keyword>
<evidence type="ECO:0000256" key="12">
    <source>
        <dbReference type="RuleBase" id="RU000554"/>
    </source>
</evidence>
<dbReference type="OrthoDB" id="339900at2759"/>
<keyword evidence="8" id="KW-0149">Chlorophyll biosynthesis</keyword>
<dbReference type="GO" id="GO:0015995">
    <property type="term" value="P:chlorophyll biosynthetic process"/>
    <property type="evidence" value="ECO:0007669"/>
    <property type="project" value="UniProtKB-KW"/>
</dbReference>
<keyword evidence="7 12" id="KW-0210">Decarboxylase</keyword>
<accession>A0A388KGM5</accession>
<comment type="pathway">
    <text evidence="3 12">Porphyrin-containing compound metabolism; protoporphyrin-IX biosynthesis; coproporphyrinogen-III from 5-aminolevulinate: step 4/4.</text>
</comment>
<proteinExistence type="inferred from homology"/>
<evidence type="ECO:0000313" key="16">
    <source>
        <dbReference type="EMBL" id="GBG69176.1"/>
    </source>
</evidence>
<sequence length="524" mass="56898">MAAGVCARLQQSARAQLLHVAAVQLAEAEAEAQVFVRNGAGSTGSAQPRSGRRGRGLRSSTAGKAACGGRAVLGFRGKENVRDGYGFLTCKNGFRGNDKMCTRGDQRRGTRGNELEEVIVRSSSMAANVQAVEAEEKEEGEEKSSSLADEGRREGQGQRQEEDPLLVRVARGEDAERAPVWLMRQAGRYMAEFRKFSDKLPFRQRSETADIAIELSLQPWRAFRPDGVIMFSDILTPLPALGIEFDVIKGKGPCIANPVRSLDSVRLLRPLDDPESSLPFIREILSTLRKEVASGRGGGGGGGGVDASPPAVLGFIGTPWTLAAYAMEGSADRNLVRTKGIMMREPAILHALLQHLADALIVYVNYQIESGAQVVQLFDSWAHHLSPSQFAQFSLPYAEQVMSAVKKVHPKVPLIFHANGGAGKLHLMRRSSADVLGLDWWMDMREARTELGPETVLQGNVDPMALFGREEVIRNAVAECLEAAGRRRHILNVGHGVIQGTPEESVKLFCDLARQSGRGKGVST</sequence>
<dbReference type="Pfam" id="PF01208">
    <property type="entry name" value="URO-D"/>
    <property type="match status" value="1"/>
</dbReference>
<dbReference type="InterPro" id="IPR038071">
    <property type="entry name" value="UROD/MetE-like_sf"/>
</dbReference>
<dbReference type="InterPro" id="IPR000257">
    <property type="entry name" value="Uroporphyrinogen_deCOase"/>
</dbReference>
<feature type="compositionally biased region" description="Basic and acidic residues" evidence="14">
    <location>
        <begin position="140"/>
        <end position="162"/>
    </location>
</feature>
<evidence type="ECO:0000256" key="1">
    <source>
        <dbReference type="ARBA" id="ARBA00002448"/>
    </source>
</evidence>
<evidence type="ECO:0000256" key="8">
    <source>
        <dbReference type="ARBA" id="ARBA00023171"/>
    </source>
</evidence>
<feature type="region of interest" description="Disordered" evidence="14">
    <location>
        <begin position="40"/>
        <end position="62"/>
    </location>
</feature>
<dbReference type="EMBL" id="BFEA01000111">
    <property type="protein sequence ID" value="GBG69176.1"/>
    <property type="molecule type" value="Genomic_DNA"/>
</dbReference>
<dbReference type="GO" id="GO:0004853">
    <property type="term" value="F:uroporphyrinogen decarboxylase activity"/>
    <property type="evidence" value="ECO:0007669"/>
    <property type="project" value="UniProtKB-EC"/>
</dbReference>
<evidence type="ECO:0000256" key="3">
    <source>
        <dbReference type="ARBA" id="ARBA00004804"/>
    </source>
</evidence>
<reference evidence="16 17" key="1">
    <citation type="journal article" date="2018" name="Cell">
        <title>The Chara Genome: Secondary Complexity and Implications for Plant Terrestrialization.</title>
        <authorList>
            <person name="Nishiyama T."/>
            <person name="Sakayama H."/>
            <person name="Vries J.D."/>
            <person name="Buschmann H."/>
            <person name="Saint-Marcoux D."/>
            <person name="Ullrich K.K."/>
            <person name="Haas F.B."/>
            <person name="Vanderstraeten L."/>
            <person name="Becker D."/>
            <person name="Lang D."/>
            <person name="Vosolsobe S."/>
            <person name="Rombauts S."/>
            <person name="Wilhelmsson P.K.I."/>
            <person name="Janitza P."/>
            <person name="Kern R."/>
            <person name="Heyl A."/>
            <person name="Rumpler F."/>
            <person name="Villalobos L.I.A.C."/>
            <person name="Clay J.M."/>
            <person name="Skokan R."/>
            <person name="Toyoda A."/>
            <person name="Suzuki Y."/>
            <person name="Kagoshima H."/>
            <person name="Schijlen E."/>
            <person name="Tajeshwar N."/>
            <person name="Catarino B."/>
            <person name="Hetherington A.J."/>
            <person name="Saltykova A."/>
            <person name="Bonnot C."/>
            <person name="Breuninger H."/>
            <person name="Symeonidi A."/>
            <person name="Radhakrishnan G.V."/>
            <person name="Van Nieuwerburgh F."/>
            <person name="Deforce D."/>
            <person name="Chang C."/>
            <person name="Karol K.G."/>
            <person name="Hedrich R."/>
            <person name="Ulvskov P."/>
            <person name="Glockner G."/>
            <person name="Delwiche C.F."/>
            <person name="Petrasek J."/>
            <person name="Van de Peer Y."/>
            <person name="Friml J."/>
            <person name="Beilby M."/>
            <person name="Dolan L."/>
            <person name="Kohara Y."/>
            <person name="Sugano S."/>
            <person name="Fujiyama A."/>
            <person name="Delaux P.-M."/>
            <person name="Quint M."/>
            <person name="TheiBen G."/>
            <person name="Hagemann M."/>
            <person name="Harholt J."/>
            <person name="Dunand C."/>
            <person name="Zachgo S."/>
            <person name="Langdale J."/>
            <person name="Maumus F."/>
            <person name="Straeten D.V.D."/>
            <person name="Gould S.B."/>
            <person name="Rensing S.A."/>
        </authorList>
    </citation>
    <scope>NUCLEOTIDE SEQUENCE [LARGE SCALE GENOMIC DNA]</scope>
    <source>
        <strain evidence="16 17">S276</strain>
    </source>
</reference>
<dbReference type="PROSITE" id="PS00906">
    <property type="entry name" value="UROD_1"/>
    <property type="match status" value="1"/>
</dbReference>
<dbReference type="Gramene" id="GBG69176">
    <property type="protein sequence ID" value="GBG69176"/>
    <property type="gene ID" value="CBR_g3876"/>
</dbReference>
<evidence type="ECO:0000256" key="10">
    <source>
        <dbReference type="ARBA" id="ARBA00023244"/>
    </source>
</evidence>
<evidence type="ECO:0000256" key="13">
    <source>
        <dbReference type="RuleBase" id="RU004169"/>
    </source>
</evidence>
<dbReference type="FunFam" id="3.20.20.210:FF:000006">
    <property type="entry name" value="Uroporphyrinogen decarboxylase"/>
    <property type="match status" value="1"/>
</dbReference>
<evidence type="ECO:0000256" key="2">
    <source>
        <dbReference type="ARBA" id="ARBA00004229"/>
    </source>
</evidence>
<comment type="caution">
    <text evidence="16">The sequence shown here is derived from an EMBL/GenBank/DDBJ whole genome shotgun (WGS) entry which is preliminary data.</text>
</comment>
<dbReference type="Gene3D" id="3.20.20.210">
    <property type="match status" value="1"/>
</dbReference>
<comment type="catalytic activity">
    <reaction evidence="11 12">
        <text>uroporphyrinogen III + 4 H(+) = coproporphyrinogen III + 4 CO2</text>
        <dbReference type="Rhea" id="RHEA:19865"/>
        <dbReference type="ChEBI" id="CHEBI:15378"/>
        <dbReference type="ChEBI" id="CHEBI:16526"/>
        <dbReference type="ChEBI" id="CHEBI:57308"/>
        <dbReference type="ChEBI" id="CHEBI:57309"/>
        <dbReference type="EC" id="4.1.1.37"/>
    </reaction>
</comment>
<evidence type="ECO:0000256" key="7">
    <source>
        <dbReference type="ARBA" id="ARBA00022793"/>
    </source>
</evidence>
<dbReference type="STRING" id="69332.A0A388KGM5"/>
<dbReference type="AlphaFoldDB" id="A0A388KGM5"/>
<evidence type="ECO:0000256" key="11">
    <source>
        <dbReference type="ARBA" id="ARBA00048033"/>
    </source>
</evidence>
<keyword evidence="17" id="KW-1185">Reference proteome</keyword>
<feature type="domain" description="Uroporphyrinogen decarboxylase (URO-D)" evidence="15">
    <location>
        <begin position="179"/>
        <end position="188"/>
    </location>
</feature>
<dbReference type="Proteomes" id="UP000265515">
    <property type="component" value="Unassembled WGS sequence"/>
</dbReference>
<comment type="function">
    <text evidence="1">Catalyzes the decarboxylation of four acetate groups of uroporphyrinogen-III to yield coproporphyrinogen-III.</text>
</comment>
<dbReference type="UniPathway" id="UPA00251">
    <property type="reaction ID" value="UER00321"/>
</dbReference>